<dbReference type="Pfam" id="PF04542">
    <property type="entry name" value="Sigma70_r2"/>
    <property type="match status" value="1"/>
</dbReference>
<dbReference type="InterPro" id="IPR013249">
    <property type="entry name" value="RNA_pol_sigma70_r4_t2"/>
</dbReference>
<dbReference type="PANTHER" id="PTHR43133:SF50">
    <property type="entry name" value="ECF RNA POLYMERASE SIGMA FACTOR SIGM"/>
    <property type="match status" value="1"/>
</dbReference>
<dbReference type="InterPro" id="IPR013325">
    <property type="entry name" value="RNA_pol_sigma_r2"/>
</dbReference>
<comment type="similarity">
    <text evidence="1">Belongs to the sigma-70 factor family. ECF subfamily.</text>
</comment>
<dbReference type="GO" id="GO:0006352">
    <property type="term" value="P:DNA-templated transcription initiation"/>
    <property type="evidence" value="ECO:0007669"/>
    <property type="project" value="InterPro"/>
</dbReference>
<dbReference type="CDD" id="cd06171">
    <property type="entry name" value="Sigma70_r4"/>
    <property type="match status" value="1"/>
</dbReference>
<evidence type="ECO:0000256" key="4">
    <source>
        <dbReference type="ARBA" id="ARBA00023125"/>
    </source>
</evidence>
<organism evidence="8 9">
    <name type="scientific">Nocardioides pocheonensis</name>
    <dbReference type="NCBI Taxonomy" id="661485"/>
    <lineage>
        <taxon>Bacteria</taxon>
        <taxon>Bacillati</taxon>
        <taxon>Actinomycetota</taxon>
        <taxon>Actinomycetes</taxon>
        <taxon>Propionibacteriales</taxon>
        <taxon>Nocardioidaceae</taxon>
        <taxon>Nocardioides</taxon>
    </lineage>
</organism>
<dbReference type="NCBIfam" id="TIGR02937">
    <property type="entry name" value="sigma70-ECF"/>
    <property type="match status" value="1"/>
</dbReference>
<dbReference type="Proteomes" id="UP000279994">
    <property type="component" value="Unassembled WGS sequence"/>
</dbReference>
<comment type="caution">
    <text evidence="8">The sequence shown here is derived from an EMBL/GenBank/DDBJ whole genome shotgun (WGS) entry which is preliminary data.</text>
</comment>
<dbReference type="NCBIfam" id="TIGR02983">
    <property type="entry name" value="SigE-fam_strep"/>
    <property type="match status" value="1"/>
</dbReference>
<sequence>MALRSPARTDLPPPSYEEYVGARWTALYRTAYLLTGNHADAEDLAQATLVKAYLAWPKVAAASSPDAYVRRILTNAFVSSRRPLRVSRERLVDQAPEVDVPAGHDDDRLVLWPHVAALPPRQRAVIVLRYYEDLTEQQIADALGCSPGTVKSTASDALRALRGRIAQTEGERS</sequence>
<dbReference type="OrthoDB" id="3678480at2"/>
<dbReference type="InterPro" id="IPR014325">
    <property type="entry name" value="RNA_pol_sigma-E_actinobac"/>
</dbReference>
<keyword evidence="5" id="KW-0804">Transcription</keyword>
<evidence type="ECO:0000313" key="9">
    <source>
        <dbReference type="Proteomes" id="UP000279994"/>
    </source>
</evidence>
<keyword evidence="3" id="KW-0731">Sigma factor</keyword>
<dbReference type="InterPro" id="IPR013324">
    <property type="entry name" value="RNA_pol_sigma_r3/r4-like"/>
</dbReference>
<dbReference type="EMBL" id="RJSF01000044">
    <property type="protein sequence ID" value="RNM12714.1"/>
    <property type="molecule type" value="Genomic_DNA"/>
</dbReference>
<dbReference type="GO" id="GO:0003677">
    <property type="term" value="F:DNA binding"/>
    <property type="evidence" value="ECO:0007669"/>
    <property type="project" value="UniProtKB-KW"/>
</dbReference>
<dbReference type="Gene3D" id="1.10.1740.10">
    <property type="match status" value="1"/>
</dbReference>
<dbReference type="InterPro" id="IPR014284">
    <property type="entry name" value="RNA_pol_sigma-70_dom"/>
</dbReference>
<keyword evidence="4" id="KW-0238">DNA-binding</keyword>
<dbReference type="Gene3D" id="1.10.10.10">
    <property type="entry name" value="Winged helix-like DNA-binding domain superfamily/Winged helix DNA-binding domain"/>
    <property type="match status" value="1"/>
</dbReference>
<evidence type="ECO:0000256" key="2">
    <source>
        <dbReference type="ARBA" id="ARBA00023015"/>
    </source>
</evidence>
<evidence type="ECO:0000256" key="5">
    <source>
        <dbReference type="ARBA" id="ARBA00023163"/>
    </source>
</evidence>
<evidence type="ECO:0000313" key="8">
    <source>
        <dbReference type="EMBL" id="RNM12714.1"/>
    </source>
</evidence>
<evidence type="ECO:0000256" key="1">
    <source>
        <dbReference type="ARBA" id="ARBA00010641"/>
    </source>
</evidence>
<dbReference type="PANTHER" id="PTHR43133">
    <property type="entry name" value="RNA POLYMERASE ECF-TYPE SIGMA FACTO"/>
    <property type="match status" value="1"/>
</dbReference>
<dbReference type="RefSeq" id="WP_123224477.1">
    <property type="nucleotide sequence ID" value="NZ_RJSF01000044.1"/>
</dbReference>
<accession>A0A3N0GJR2</accession>
<dbReference type="AlphaFoldDB" id="A0A3N0GJR2"/>
<dbReference type="InterPro" id="IPR007627">
    <property type="entry name" value="RNA_pol_sigma70_r2"/>
</dbReference>
<protein>
    <submittedName>
        <fullName evidence="8">SigE family RNA polymerase sigma factor</fullName>
    </submittedName>
</protein>
<keyword evidence="9" id="KW-1185">Reference proteome</keyword>
<dbReference type="Pfam" id="PF08281">
    <property type="entry name" value="Sigma70_r4_2"/>
    <property type="match status" value="1"/>
</dbReference>
<evidence type="ECO:0000259" key="7">
    <source>
        <dbReference type="Pfam" id="PF08281"/>
    </source>
</evidence>
<evidence type="ECO:0000259" key="6">
    <source>
        <dbReference type="Pfam" id="PF04542"/>
    </source>
</evidence>
<gene>
    <name evidence="8" type="ORF">EFL26_19170</name>
</gene>
<dbReference type="SUPFAM" id="SSF88946">
    <property type="entry name" value="Sigma2 domain of RNA polymerase sigma factors"/>
    <property type="match status" value="1"/>
</dbReference>
<evidence type="ECO:0000256" key="3">
    <source>
        <dbReference type="ARBA" id="ARBA00023082"/>
    </source>
</evidence>
<dbReference type="SUPFAM" id="SSF88659">
    <property type="entry name" value="Sigma3 and sigma4 domains of RNA polymerase sigma factors"/>
    <property type="match status" value="1"/>
</dbReference>
<dbReference type="GO" id="GO:0016987">
    <property type="term" value="F:sigma factor activity"/>
    <property type="evidence" value="ECO:0007669"/>
    <property type="project" value="UniProtKB-KW"/>
</dbReference>
<dbReference type="InterPro" id="IPR039425">
    <property type="entry name" value="RNA_pol_sigma-70-like"/>
</dbReference>
<name>A0A3N0GJR2_9ACTN</name>
<reference evidence="8 9" key="1">
    <citation type="submission" date="2018-11" db="EMBL/GenBank/DDBJ databases">
        <authorList>
            <person name="Li F."/>
        </authorList>
    </citation>
    <scope>NUCLEOTIDE SEQUENCE [LARGE SCALE GENOMIC DNA]</scope>
    <source>
        <strain evidence="8 9">Gsoil 818</strain>
    </source>
</reference>
<feature type="domain" description="RNA polymerase sigma factor 70 region 4 type 2" evidence="7">
    <location>
        <begin position="116"/>
        <end position="161"/>
    </location>
</feature>
<proteinExistence type="inferred from homology"/>
<keyword evidence="2" id="KW-0805">Transcription regulation</keyword>
<dbReference type="InterPro" id="IPR036388">
    <property type="entry name" value="WH-like_DNA-bd_sf"/>
</dbReference>
<feature type="domain" description="RNA polymerase sigma-70 region 2" evidence="6">
    <location>
        <begin position="26"/>
        <end position="82"/>
    </location>
</feature>